<gene>
    <name evidence="1" type="primary">Nfu_g_1_024861</name>
</gene>
<organism evidence="1">
    <name type="scientific">Nothobranchius furzeri</name>
    <name type="common">Turquoise killifish</name>
    <dbReference type="NCBI Taxonomy" id="105023"/>
    <lineage>
        <taxon>Eukaryota</taxon>
        <taxon>Metazoa</taxon>
        <taxon>Chordata</taxon>
        <taxon>Craniata</taxon>
        <taxon>Vertebrata</taxon>
        <taxon>Euteleostomi</taxon>
        <taxon>Actinopterygii</taxon>
        <taxon>Neopterygii</taxon>
        <taxon>Teleostei</taxon>
        <taxon>Neoteleostei</taxon>
        <taxon>Acanthomorphata</taxon>
        <taxon>Ovalentaria</taxon>
        <taxon>Atherinomorphae</taxon>
        <taxon>Cyprinodontiformes</taxon>
        <taxon>Nothobranchiidae</taxon>
        <taxon>Nothobranchius</taxon>
    </lineage>
</organism>
<proteinExistence type="predicted"/>
<sequence>MEEGLNEVDKRLNTMEVSQTSLAKQNEALREKVMYLENYTRRQNIRILGIPENAEGPRPTEFIAKLLIDVFGEDNFERPLSIESTGAWSLNQQMATTDHSPLWSNSTTFKPKS</sequence>
<name>A0A1A8UW67_NOTFU</name>
<dbReference type="AlphaFoldDB" id="A0A1A8UW67"/>
<reference evidence="1" key="1">
    <citation type="submission" date="2016-05" db="EMBL/GenBank/DDBJ databases">
        <authorList>
            <person name="Lavstsen T."/>
            <person name="Jespersen J.S."/>
        </authorList>
    </citation>
    <scope>NUCLEOTIDE SEQUENCE</scope>
    <source>
        <tissue evidence="1">Brain</tissue>
    </source>
</reference>
<dbReference type="EMBL" id="HAEJ01011379">
    <property type="protein sequence ID" value="SBS51836.1"/>
    <property type="molecule type" value="Transcribed_RNA"/>
</dbReference>
<evidence type="ECO:0000313" key="1">
    <source>
        <dbReference type="EMBL" id="SBS51836.1"/>
    </source>
</evidence>
<dbReference type="Gene3D" id="3.30.70.1820">
    <property type="entry name" value="L1 transposable element, RRM domain"/>
    <property type="match status" value="1"/>
</dbReference>
<accession>A0A1A8UW67</accession>
<reference evidence="1" key="2">
    <citation type="submission" date="2016-06" db="EMBL/GenBank/DDBJ databases">
        <title>The genome of a short-lived fish provides insights into sex chromosome evolution and the genetic control of aging.</title>
        <authorList>
            <person name="Reichwald K."/>
            <person name="Felder M."/>
            <person name="Petzold A."/>
            <person name="Koch P."/>
            <person name="Groth M."/>
            <person name="Platzer M."/>
        </authorList>
    </citation>
    <scope>NUCLEOTIDE SEQUENCE</scope>
    <source>
        <tissue evidence="1">Brain</tissue>
    </source>
</reference>
<protein>
    <submittedName>
        <fullName evidence="1">Uncharacterized protein</fullName>
    </submittedName>
</protein>